<name>A0ABR9ZSE8_9FIRM</name>
<evidence type="ECO:0000313" key="2">
    <source>
        <dbReference type="Proteomes" id="UP000614200"/>
    </source>
</evidence>
<dbReference type="RefSeq" id="WP_194701506.1">
    <property type="nucleotide sequence ID" value="NZ_JADKNH010000005.1"/>
</dbReference>
<dbReference type="SUPFAM" id="SSF51182">
    <property type="entry name" value="RmlC-like cupins"/>
    <property type="match status" value="1"/>
</dbReference>
<dbReference type="Gene3D" id="2.60.120.10">
    <property type="entry name" value="Jelly Rolls"/>
    <property type="match status" value="1"/>
</dbReference>
<evidence type="ECO:0000313" key="1">
    <source>
        <dbReference type="EMBL" id="MBF4693261.1"/>
    </source>
</evidence>
<gene>
    <name evidence="1" type="ORF">ISU02_09025</name>
</gene>
<reference evidence="1 2" key="1">
    <citation type="submission" date="2020-11" db="EMBL/GenBank/DDBJ databases">
        <title>Fusibacter basophilias sp. nov.</title>
        <authorList>
            <person name="Qiu D."/>
        </authorList>
    </citation>
    <scope>NUCLEOTIDE SEQUENCE [LARGE SCALE GENOMIC DNA]</scope>
    <source>
        <strain evidence="1 2">Q10-2</strain>
    </source>
</reference>
<dbReference type="InterPro" id="IPR014710">
    <property type="entry name" value="RmlC-like_jellyroll"/>
</dbReference>
<accession>A0ABR9ZSE8</accession>
<sequence>MENPNLFQTFSKGHLALPNSTVEFNMLQWHAHKQFKGVSLKHIITSEQTDGLFSYHLVKIEPFMKIGMHIHESQLETHEIISGTGICLNQTTQISYAPGVISIFNKGEQHEVTADADGLYLFAKFIPALV</sequence>
<dbReference type="Proteomes" id="UP000614200">
    <property type="component" value="Unassembled WGS sequence"/>
</dbReference>
<dbReference type="EMBL" id="JADKNH010000005">
    <property type="protein sequence ID" value="MBF4693261.1"/>
    <property type="molecule type" value="Genomic_DNA"/>
</dbReference>
<keyword evidence="2" id="KW-1185">Reference proteome</keyword>
<protein>
    <submittedName>
        <fullName evidence="1">Cupin</fullName>
    </submittedName>
</protein>
<organism evidence="1 2">
    <name type="scientific">Fusibacter ferrireducens</name>
    <dbReference type="NCBI Taxonomy" id="2785058"/>
    <lineage>
        <taxon>Bacteria</taxon>
        <taxon>Bacillati</taxon>
        <taxon>Bacillota</taxon>
        <taxon>Clostridia</taxon>
        <taxon>Eubacteriales</taxon>
        <taxon>Eubacteriales Family XII. Incertae Sedis</taxon>
        <taxon>Fusibacter</taxon>
    </lineage>
</organism>
<dbReference type="InterPro" id="IPR011051">
    <property type="entry name" value="RmlC_Cupin_sf"/>
</dbReference>
<comment type="caution">
    <text evidence="1">The sequence shown here is derived from an EMBL/GenBank/DDBJ whole genome shotgun (WGS) entry which is preliminary data.</text>
</comment>
<proteinExistence type="predicted"/>